<dbReference type="InterPro" id="IPR036047">
    <property type="entry name" value="F-box-like_dom_sf"/>
</dbReference>
<dbReference type="SUPFAM" id="SSF81383">
    <property type="entry name" value="F-box domain"/>
    <property type="match status" value="1"/>
</dbReference>
<dbReference type="AlphaFoldDB" id="A0A9P3PI11"/>
<feature type="region of interest" description="Disordered" evidence="1">
    <location>
        <begin position="1"/>
        <end position="21"/>
    </location>
</feature>
<dbReference type="EMBL" id="BRPK01000003">
    <property type="protein sequence ID" value="GLB36510.1"/>
    <property type="molecule type" value="Genomic_DNA"/>
</dbReference>
<evidence type="ECO:0000256" key="1">
    <source>
        <dbReference type="SAM" id="MobiDB-lite"/>
    </source>
</evidence>
<keyword evidence="4" id="KW-1185">Reference proteome</keyword>
<protein>
    <recommendedName>
        <fullName evidence="2">F-box domain-containing protein</fullName>
    </recommendedName>
</protein>
<feature type="domain" description="F-box" evidence="2">
    <location>
        <begin position="27"/>
        <end position="76"/>
    </location>
</feature>
<name>A0A9P3PI11_LYOSH</name>
<comment type="caution">
    <text evidence="3">The sequence shown here is derived from an EMBL/GenBank/DDBJ whole genome shotgun (WGS) entry which is preliminary data.</text>
</comment>
<evidence type="ECO:0000313" key="4">
    <source>
        <dbReference type="Proteomes" id="UP001063166"/>
    </source>
</evidence>
<dbReference type="InterPro" id="IPR001810">
    <property type="entry name" value="F-box_dom"/>
</dbReference>
<evidence type="ECO:0000313" key="3">
    <source>
        <dbReference type="EMBL" id="GLB36510.1"/>
    </source>
</evidence>
<dbReference type="PROSITE" id="PS50181">
    <property type="entry name" value="FBOX"/>
    <property type="match status" value="1"/>
</dbReference>
<sequence length="462" mass="53067">MRSLSSHLVTSPPSPSAPPTAPAGDVAAFFESFPVEVTQRMLVFCRPQDVIAFSSTCRLAHMVVFDFSAQYLWRELFFSHPFDDPRQPLDITLESDASAVDWRHKTIERLKAERVAKSSRAPSWQTSRALQVFISMIHDMPAVIQRNIPVRSHNLKWLERVLRKSDILNFEIEAPRSEGMPYAQLRAYLALSLDEGDDEKTRLRLEARRKRSRIYVYNVRNYPGSNWGPFLPDGTADWIHIEHLVNVIVMNLRELPGMWSRIKPPLGLAAIRPYSVPSNGSEQPRDWARVEGTWRRYVSFMDFRDLYAFNFDFNRQSDSDPTFFDCPRFREGTRLLELKLRLIDREGSRFRSHRRASAVKSRNDRFPPIYFTGTSKSVKSSTITEGVVYMSPDGVVRWEFCSTHPGGAKWCSDGAQIGHVASAAGVVGVWTTHNRCSDDTVGPFWLWKVKDDCPLQLMEFSR</sequence>
<proteinExistence type="predicted"/>
<gene>
    <name evidence="3" type="ORF">LshimejAT787_0307980</name>
</gene>
<dbReference type="OrthoDB" id="3226064at2759"/>
<feature type="compositionally biased region" description="Pro residues" evidence="1">
    <location>
        <begin position="12"/>
        <end position="21"/>
    </location>
</feature>
<evidence type="ECO:0000259" key="2">
    <source>
        <dbReference type="PROSITE" id="PS50181"/>
    </source>
</evidence>
<accession>A0A9P3PI11</accession>
<organism evidence="3 4">
    <name type="scientific">Lyophyllum shimeji</name>
    <name type="common">Hon-shimeji</name>
    <name type="synonym">Tricholoma shimeji</name>
    <dbReference type="NCBI Taxonomy" id="47721"/>
    <lineage>
        <taxon>Eukaryota</taxon>
        <taxon>Fungi</taxon>
        <taxon>Dikarya</taxon>
        <taxon>Basidiomycota</taxon>
        <taxon>Agaricomycotina</taxon>
        <taxon>Agaricomycetes</taxon>
        <taxon>Agaricomycetidae</taxon>
        <taxon>Agaricales</taxon>
        <taxon>Tricholomatineae</taxon>
        <taxon>Lyophyllaceae</taxon>
        <taxon>Lyophyllum</taxon>
    </lineage>
</organism>
<dbReference type="Proteomes" id="UP001063166">
    <property type="component" value="Unassembled WGS sequence"/>
</dbReference>
<reference evidence="3" key="1">
    <citation type="submission" date="2022-07" db="EMBL/GenBank/DDBJ databases">
        <title>The genome of Lyophyllum shimeji provides insight into the initial evolution of ectomycorrhizal fungal genome.</title>
        <authorList>
            <person name="Kobayashi Y."/>
            <person name="Shibata T."/>
            <person name="Hirakawa H."/>
            <person name="Shigenobu S."/>
            <person name="Nishiyama T."/>
            <person name="Yamada A."/>
            <person name="Hasebe M."/>
            <person name="Kawaguchi M."/>
        </authorList>
    </citation>
    <scope>NUCLEOTIDE SEQUENCE</scope>
    <source>
        <strain evidence="3">AT787</strain>
    </source>
</reference>